<dbReference type="KEGG" id="aka:TKWG_24960"/>
<reference evidence="2 3" key="1">
    <citation type="journal article" date="2011" name="J. Bacteriol.">
        <title>Whole-genome shotgun sequencing of the sulfur-oxidizing chemoautotroph Tetrathiobacter kashmirensis.</title>
        <authorList>
            <person name="Ghosh W."/>
            <person name="George A."/>
            <person name="Agarwal A."/>
            <person name="Raj P."/>
            <person name="Alam M."/>
            <person name="Pyne P."/>
            <person name="Das Gupta S.K."/>
        </authorList>
    </citation>
    <scope>NUCLEOTIDE SEQUENCE [LARGE SCALE GENOMIC DNA]</scope>
    <source>
        <strain evidence="2 3">WT001</strain>
    </source>
</reference>
<sequence>MPGKISIVCLTALLAAASVTSMQAHARDTRYDLPIAQALAAPEAANIVDPSIKMTFGRSGPGQVIQADAVTNKKTSRVGKGSDEKACAWAFLSAYKQLQQRARELGGTGVSNIVSYYKKNVNSSTVNYECHAGAFVTGVALRGDIVR</sequence>
<dbReference type="EMBL" id="CP003555">
    <property type="protein sequence ID" value="AFK64537.1"/>
    <property type="molecule type" value="Genomic_DNA"/>
</dbReference>
<dbReference type="AlphaFoldDB" id="I3UHP9"/>
<accession>I3UHP9</accession>
<organism evidence="2 3">
    <name type="scientific">Advenella kashmirensis (strain DSM 17095 / LMG 22695 / WT001)</name>
    <name type="common">Tetrathiobacter kashmirensis</name>
    <dbReference type="NCBI Taxonomy" id="1036672"/>
    <lineage>
        <taxon>Bacteria</taxon>
        <taxon>Pseudomonadati</taxon>
        <taxon>Pseudomonadota</taxon>
        <taxon>Betaproteobacteria</taxon>
        <taxon>Burkholderiales</taxon>
        <taxon>Alcaligenaceae</taxon>
    </lineage>
</organism>
<keyword evidence="1" id="KW-0732">Signal</keyword>
<dbReference type="Proteomes" id="UP000005267">
    <property type="component" value="Chromosome"/>
</dbReference>
<name>I3UHP9_ADVKW</name>
<feature type="chain" id="PRO_5003680176" evidence="1">
    <location>
        <begin position="27"/>
        <end position="147"/>
    </location>
</feature>
<proteinExistence type="predicted"/>
<gene>
    <name evidence="2" type="ordered locus">TKWG_24960</name>
</gene>
<dbReference type="HOGENOM" id="CLU_133131_0_0_4"/>
<dbReference type="STRING" id="1036672.TKWG_24960"/>
<feature type="signal peptide" evidence="1">
    <location>
        <begin position="1"/>
        <end position="26"/>
    </location>
</feature>
<evidence type="ECO:0000313" key="2">
    <source>
        <dbReference type="EMBL" id="AFK64537.1"/>
    </source>
</evidence>
<evidence type="ECO:0000256" key="1">
    <source>
        <dbReference type="SAM" id="SignalP"/>
    </source>
</evidence>
<dbReference type="RefSeq" id="WP_014752628.1">
    <property type="nucleotide sequence ID" value="NC_017964.1"/>
</dbReference>
<reference evidence="3" key="2">
    <citation type="journal article" date="2013" name="PLoS ONE">
        <title>Genome implosion elicits host-confinement in Alcaligenaceae: evidence from the comparative genomics of Tetrathiobacter kashmirensis, a pathogen in the making.</title>
        <authorList>
            <person name="Ghosh W."/>
            <person name="Alam M."/>
            <person name="Roy C."/>
            <person name="Pyne P."/>
            <person name="George A."/>
            <person name="Chakraborty R."/>
            <person name="Majumder S."/>
            <person name="Agarwal A."/>
            <person name="Chakraborty S."/>
            <person name="Majumdar S."/>
            <person name="Gupta S.K."/>
        </authorList>
    </citation>
    <scope>NUCLEOTIDE SEQUENCE [LARGE SCALE GENOMIC DNA]</scope>
    <source>
        <strain evidence="3">WT001</strain>
    </source>
</reference>
<protein>
    <submittedName>
        <fullName evidence="2">Excinuclease ATPase subunit</fullName>
    </submittedName>
</protein>
<evidence type="ECO:0000313" key="3">
    <source>
        <dbReference type="Proteomes" id="UP000005267"/>
    </source>
</evidence>
<keyword evidence="3" id="KW-1185">Reference proteome</keyword>